<dbReference type="InterPro" id="IPR036291">
    <property type="entry name" value="NAD(P)-bd_dom_sf"/>
</dbReference>
<dbReference type="OrthoDB" id="9810935at2"/>
<keyword evidence="2" id="KW-0521">NADP</keyword>
<dbReference type="Proteomes" id="UP000241010">
    <property type="component" value="Unassembled WGS sequence"/>
</dbReference>
<proteinExistence type="inferred from homology"/>
<evidence type="ECO:0000256" key="2">
    <source>
        <dbReference type="ARBA" id="ARBA00022857"/>
    </source>
</evidence>
<keyword evidence="3" id="KW-0560">Oxidoreductase</keyword>
<name>A0A2T4JV32_9RHOB</name>
<dbReference type="Pfam" id="PF00106">
    <property type="entry name" value="adh_short"/>
    <property type="match status" value="1"/>
</dbReference>
<comment type="caution">
    <text evidence="4">The sequence shown here is derived from an EMBL/GenBank/DDBJ whole genome shotgun (WGS) entry which is preliminary data.</text>
</comment>
<dbReference type="AlphaFoldDB" id="A0A2T4JV32"/>
<dbReference type="SUPFAM" id="SSF51735">
    <property type="entry name" value="NAD(P)-binding Rossmann-fold domains"/>
    <property type="match status" value="1"/>
</dbReference>
<dbReference type="PRINTS" id="PR00081">
    <property type="entry name" value="GDHRDH"/>
</dbReference>
<dbReference type="InterPro" id="IPR002347">
    <property type="entry name" value="SDR_fam"/>
</dbReference>
<gene>
    <name evidence="4" type="ORF">C5F48_11020</name>
</gene>
<sequence length="224" mass="23615">MTAKTLFITGASSGIGEATARAAVAQGWNVGLFARRADKLQALAAELGETALPLPGDVSRTEDLTKALATLADRFGAVDAAYANAGMGLDHPGVEKGAPEEWRRMIDVNVMGVLYTAHAALPHLRSSKGHMLLTGSAAGRREIKGSVYGASKWFVHGFAENLAAEMHEWGGRCTVIAPGMVNTAFFDQPKPDKIQPDDVARAALFALSAGPTASLREIFLMPQG</sequence>
<evidence type="ECO:0000313" key="5">
    <source>
        <dbReference type="Proteomes" id="UP000241010"/>
    </source>
</evidence>
<dbReference type="Gene3D" id="3.40.50.720">
    <property type="entry name" value="NAD(P)-binding Rossmann-like Domain"/>
    <property type="match status" value="1"/>
</dbReference>
<organism evidence="4 5">
    <name type="scientific">Cereibacter changlensis JA139</name>
    <dbReference type="NCBI Taxonomy" id="1188249"/>
    <lineage>
        <taxon>Bacteria</taxon>
        <taxon>Pseudomonadati</taxon>
        <taxon>Pseudomonadota</taxon>
        <taxon>Alphaproteobacteria</taxon>
        <taxon>Rhodobacterales</taxon>
        <taxon>Paracoccaceae</taxon>
        <taxon>Cereibacter</taxon>
    </lineage>
</organism>
<dbReference type="EMBL" id="PZKG01000042">
    <property type="protein sequence ID" value="PTE21667.1"/>
    <property type="molecule type" value="Genomic_DNA"/>
</dbReference>
<dbReference type="PANTHER" id="PTHR43391:SF14">
    <property type="entry name" value="DEHYDROGENASE_REDUCTASE SDR FAMILY PROTEIN 7-LIKE"/>
    <property type="match status" value="1"/>
</dbReference>
<comment type="similarity">
    <text evidence="1">Belongs to the short-chain dehydrogenases/reductases (SDR) family.</text>
</comment>
<protein>
    <submittedName>
        <fullName evidence="4">Short-chain dehydrogenase</fullName>
    </submittedName>
</protein>
<dbReference type="RefSeq" id="WP_107663964.1">
    <property type="nucleotide sequence ID" value="NZ_PZKG01000042.1"/>
</dbReference>
<dbReference type="GO" id="GO:0016491">
    <property type="term" value="F:oxidoreductase activity"/>
    <property type="evidence" value="ECO:0007669"/>
    <property type="project" value="UniProtKB-KW"/>
</dbReference>
<evidence type="ECO:0000256" key="1">
    <source>
        <dbReference type="ARBA" id="ARBA00006484"/>
    </source>
</evidence>
<accession>A0A2T4JV32</accession>
<reference evidence="4 5" key="1">
    <citation type="submission" date="2018-03" db="EMBL/GenBank/DDBJ databases">
        <title>Cereibacter changlensis.</title>
        <authorList>
            <person name="Meyer T.E."/>
            <person name="Miller S."/>
            <person name="Lodha T."/>
            <person name="Gandham S."/>
            <person name="Chintalapati S."/>
            <person name="Chintalapati V.R."/>
        </authorList>
    </citation>
    <scope>NUCLEOTIDE SEQUENCE [LARGE SCALE GENOMIC DNA]</scope>
    <source>
        <strain evidence="4 5">JA139</strain>
    </source>
</reference>
<evidence type="ECO:0000256" key="3">
    <source>
        <dbReference type="ARBA" id="ARBA00023002"/>
    </source>
</evidence>
<keyword evidence="5" id="KW-1185">Reference proteome</keyword>
<dbReference type="PANTHER" id="PTHR43391">
    <property type="entry name" value="RETINOL DEHYDROGENASE-RELATED"/>
    <property type="match status" value="1"/>
</dbReference>
<evidence type="ECO:0000313" key="4">
    <source>
        <dbReference type="EMBL" id="PTE21667.1"/>
    </source>
</evidence>